<dbReference type="OrthoDB" id="5086500at2759"/>
<dbReference type="Gene3D" id="1.25.40.10">
    <property type="entry name" value="Tetratricopeptide repeat domain"/>
    <property type="match status" value="2"/>
</dbReference>
<dbReference type="InterPro" id="IPR053137">
    <property type="entry name" value="NLR-like"/>
</dbReference>
<dbReference type="PANTHER" id="PTHR46082">
    <property type="entry name" value="ATP/GTP-BINDING PROTEIN-RELATED"/>
    <property type="match status" value="1"/>
</dbReference>
<gene>
    <name evidence="2" type="ORF">BDV23DRAFT_178687</name>
</gene>
<dbReference type="SUPFAM" id="SSF52540">
    <property type="entry name" value="P-loop containing nucleoside triphosphate hydrolases"/>
    <property type="match status" value="1"/>
</dbReference>
<dbReference type="SUPFAM" id="SSF48452">
    <property type="entry name" value="TPR-like"/>
    <property type="match status" value="3"/>
</dbReference>
<organism evidence="2">
    <name type="scientific">Petromyces alliaceus</name>
    <name type="common">Aspergillus alliaceus</name>
    <dbReference type="NCBI Taxonomy" id="209559"/>
    <lineage>
        <taxon>Eukaryota</taxon>
        <taxon>Fungi</taxon>
        <taxon>Dikarya</taxon>
        <taxon>Ascomycota</taxon>
        <taxon>Pezizomycotina</taxon>
        <taxon>Eurotiomycetes</taxon>
        <taxon>Eurotiomycetidae</taxon>
        <taxon>Eurotiales</taxon>
        <taxon>Aspergillaceae</taxon>
        <taxon>Aspergillus</taxon>
        <taxon>Aspergillus subgen. Circumdati</taxon>
    </lineage>
</organism>
<dbReference type="EMBL" id="ML735218">
    <property type="protein sequence ID" value="KAE8395644.1"/>
    <property type="molecule type" value="Genomic_DNA"/>
</dbReference>
<accession>A0A5N7CNB2</accession>
<dbReference type="PANTHER" id="PTHR46082:SF6">
    <property type="entry name" value="AAA+ ATPASE DOMAIN-CONTAINING PROTEIN-RELATED"/>
    <property type="match status" value="1"/>
</dbReference>
<dbReference type="AlphaFoldDB" id="A0A5N7CNB2"/>
<evidence type="ECO:0000313" key="2">
    <source>
        <dbReference type="EMBL" id="KAE8395644.1"/>
    </source>
</evidence>
<sequence length="1155" mass="129809">MTVTVISPTPQASRPSASCVDIVAVHGLDENGTTAWTHPGTQCFWLRDLLPSDISDARVLTFSYKADATSFFGSASADRILHNSQTLLEELNAERELEDCTERPIIFLCHGLGGIIVKKALAISATSTSAKLAHLHSIITSTFGLIFFGTPHEGIEKGKWCLLLRGLKGILKEQSQLFAAIEKNSETLQNITEQFTPLLKQFYIHNFWETVATARGLTKSYVVSPISAAPAWEDTGRSGLPATHSQMCKFSDGDEPCYRMVRGVLRRYTTKAGPVISKRSQDAKQYLRAQRQHEVAEILTFDIHNENKAVHLTWSATKDSPNKHYLVPFTVSKNYTGRDQLARCLQEKILAPNKHQKRFVLYGLGGSGKTQFCLKFARDNRDNFWGIFWVDASSPEHAEQAFSNLARIGRMEERFESGMYWLSKQEMPWLLVIDNADDAEFDYARYFPSGGKGSILVTSRNPECKVHATIGFEEFKSLEEDDAITLLLRAALVESVQERKTRDTARPIVKTLGCLPLALIQAGASIRQNICSLEDYLDVFKSYKKRIFSNKLHQGRGPYEHTVFTTFEVSFNKIKSLETAESIDAIEILHVMAFLHFDHVPESIFEKAWDSLQREANTKGAGSLVDKIVQVLGEFVAISSGYEGWFTPLTEGRLPRILNQTGRKWDKLRFRNAILILRSYSLIFGNLTGDGYSMHPMVHFWARERLQPRAQKLWAGIASRILATSITSRSEESEVVYRRLLVPHIDSCLKSEPRDSRRGLEFDHASLGQFARFASVYAEAGRWVDASGIQEQILQYQTTTLGQNSVEALDAMAELAQSYWNSSQMARALEIQTSLLDLVTKRLGPYDPKTLLAMDNLGRTCWLCGMTSKADEMGKRALEGLAKIVGPDHPYTLSAMHNYGRARMHLGNFKEAQILQVQAWKGRMRLFSDTDLDTLETMQDLGMSCLALGEIDEAERLVSHVLDARKRILGQEHAHTLWSINDLSKVYCAQGYSKDAVALLVPTLEVAIRTLGQFHIGTFMTIFNLAHAHRLSGQVEEAESSLTELISAETKALGPTHPDISSAKLELAQVWRQKGGWSQAERLSHEVFETRSKMFGQNNFRTIQAREQLYAIYQASGRPEDAALLRKALVEDTPDNTLQADKEQIKRQPSRSSTM</sequence>
<dbReference type="Proteomes" id="UP000326877">
    <property type="component" value="Unassembled WGS sequence"/>
</dbReference>
<reference evidence="2" key="1">
    <citation type="submission" date="2019-04" db="EMBL/GenBank/DDBJ databases">
        <title>Friends and foes A comparative genomics studyof 23 Aspergillus species from section Flavi.</title>
        <authorList>
            <consortium name="DOE Joint Genome Institute"/>
            <person name="Kjaerbolling I."/>
            <person name="Vesth T."/>
            <person name="Frisvad J.C."/>
            <person name="Nybo J.L."/>
            <person name="Theobald S."/>
            <person name="Kildgaard S."/>
            <person name="Isbrandt T."/>
            <person name="Kuo A."/>
            <person name="Sato A."/>
            <person name="Lyhne E.K."/>
            <person name="Kogle M.E."/>
            <person name="Wiebenga A."/>
            <person name="Kun R.S."/>
            <person name="Lubbers R.J."/>
            <person name="Makela M.R."/>
            <person name="Barry K."/>
            <person name="Chovatia M."/>
            <person name="Clum A."/>
            <person name="Daum C."/>
            <person name="Haridas S."/>
            <person name="He G."/>
            <person name="LaButti K."/>
            <person name="Lipzen A."/>
            <person name="Mondo S."/>
            <person name="Riley R."/>
            <person name="Salamov A."/>
            <person name="Simmons B.A."/>
            <person name="Magnuson J.K."/>
            <person name="Henrissat B."/>
            <person name="Mortensen U.H."/>
            <person name="Larsen T.O."/>
            <person name="Devries R.P."/>
            <person name="Grigoriev I.V."/>
            <person name="Machida M."/>
            <person name="Baker S.E."/>
            <person name="Andersen M.R."/>
        </authorList>
    </citation>
    <scope>NUCLEOTIDE SEQUENCE [LARGE SCALE GENOMIC DNA]</scope>
    <source>
        <strain evidence="2">IBT 14317</strain>
    </source>
</reference>
<dbReference type="GO" id="GO:0043531">
    <property type="term" value="F:ADP binding"/>
    <property type="evidence" value="ECO:0007669"/>
    <property type="project" value="InterPro"/>
</dbReference>
<dbReference type="Pfam" id="PF13424">
    <property type="entry name" value="TPR_12"/>
    <property type="match status" value="2"/>
</dbReference>
<feature type="region of interest" description="Disordered" evidence="1">
    <location>
        <begin position="1134"/>
        <end position="1155"/>
    </location>
</feature>
<name>A0A5N7CNB2_PETAA</name>
<protein>
    <submittedName>
        <fullName evidence="2">Uncharacterized protein</fullName>
    </submittedName>
</protein>
<proteinExistence type="predicted"/>
<dbReference type="Gene3D" id="3.40.50.1820">
    <property type="entry name" value="alpha/beta hydrolase"/>
    <property type="match status" value="1"/>
</dbReference>
<dbReference type="InterPro" id="IPR029058">
    <property type="entry name" value="AB_hydrolase_fold"/>
</dbReference>
<dbReference type="InterPro" id="IPR027417">
    <property type="entry name" value="P-loop_NTPase"/>
</dbReference>
<evidence type="ECO:0000256" key="1">
    <source>
        <dbReference type="SAM" id="MobiDB-lite"/>
    </source>
</evidence>
<dbReference type="Gene3D" id="3.40.50.300">
    <property type="entry name" value="P-loop containing nucleotide triphosphate hydrolases"/>
    <property type="match status" value="1"/>
</dbReference>
<dbReference type="InterPro" id="IPR011990">
    <property type="entry name" value="TPR-like_helical_dom_sf"/>
</dbReference>
<dbReference type="SUPFAM" id="SSF53474">
    <property type="entry name" value="alpha/beta-Hydrolases"/>
    <property type="match status" value="1"/>
</dbReference>